<dbReference type="NCBIfam" id="TIGR03943">
    <property type="entry name" value="TIGR03943 family putative permease subunit"/>
    <property type="match status" value="1"/>
</dbReference>
<keyword evidence="1" id="KW-0812">Transmembrane</keyword>
<reference evidence="3 4" key="1">
    <citation type="journal article" date="2011" name="J. Bacteriol.">
        <title>Complete genome sequence of Amycolicicoccus subflavus DQS3-9A1T, an actinomycete isolated from crude oil-polluted soil.</title>
        <authorList>
            <person name="Cai M."/>
            <person name="Chen W.M."/>
            <person name="Nie Y."/>
            <person name="Chi C.Q."/>
            <person name="Wang Y.N."/>
            <person name="Tang Y.Q."/>
            <person name="Li G.Y."/>
            <person name="Wu X.L."/>
        </authorList>
    </citation>
    <scope>NUCLEOTIDE SEQUENCE [LARGE SCALE GENOMIC DNA]</scope>
    <source>
        <strain evidence="4">DSM 45089 / DQS3-9A1</strain>
    </source>
</reference>
<evidence type="ECO:0000259" key="2">
    <source>
        <dbReference type="Pfam" id="PF21537"/>
    </source>
</evidence>
<accession>F6EEN2</accession>
<keyword evidence="1" id="KW-1133">Transmembrane helix</keyword>
<dbReference type="STRING" id="443218.AS9A_1277"/>
<dbReference type="InterPro" id="IPR015402">
    <property type="entry name" value="DUF1980"/>
</dbReference>
<protein>
    <recommendedName>
        <fullName evidence="2">DUF1980 domain-containing protein</fullName>
    </recommendedName>
</protein>
<dbReference type="InterPro" id="IPR048447">
    <property type="entry name" value="DUF1980_C"/>
</dbReference>
<keyword evidence="1" id="KW-0472">Membrane</keyword>
<feature type="transmembrane region" description="Helical" evidence="1">
    <location>
        <begin position="29"/>
        <end position="50"/>
    </location>
</feature>
<dbReference type="AlphaFoldDB" id="F6EEN2"/>
<sequence length="245" mass="25988">MQNALLLLFGCVLIKIVVADVHVRYVREDFGPFLLASGVVVAGLALAGMVQDFRALRRSHDQTSPNAGRAGRAAWMLGAPVLLLLFILPPPLGPETMASASGPAKQVSLRSAPAIAFDPLPDEPAPALNILEITRRAAFDTTRSLSGREVTVTGFWLAASESRPEPLLGRVSIICCAADARLVSVRLSDVRGTILEAANDHAWFEVRGEVTPGSATASNGYVPHLRVTGVRAIEAPANTYEYPGG</sequence>
<dbReference type="eggNOG" id="COG3689">
    <property type="taxonomic scope" value="Bacteria"/>
</dbReference>
<proteinExistence type="predicted"/>
<gene>
    <name evidence="3" type="ordered locus">AS9A_1277</name>
</gene>
<dbReference type="Proteomes" id="UP000009235">
    <property type="component" value="Chromosome"/>
</dbReference>
<evidence type="ECO:0000256" key="1">
    <source>
        <dbReference type="SAM" id="Phobius"/>
    </source>
</evidence>
<feature type="transmembrane region" description="Helical" evidence="1">
    <location>
        <begin position="70"/>
        <end position="88"/>
    </location>
</feature>
<dbReference type="HOGENOM" id="CLU_079638_0_0_11"/>
<keyword evidence="4" id="KW-1185">Reference proteome</keyword>
<name>F6EEN2_HOYSD</name>
<dbReference type="KEGG" id="asd:AS9A_1277"/>
<organism evidence="3 4">
    <name type="scientific">Hoyosella subflava (strain DSM 45089 / JCM 17490 / NBRC 109087 / DQS3-9A1)</name>
    <name type="common">Amycolicicoccus subflavus</name>
    <dbReference type="NCBI Taxonomy" id="443218"/>
    <lineage>
        <taxon>Bacteria</taxon>
        <taxon>Bacillati</taxon>
        <taxon>Actinomycetota</taxon>
        <taxon>Actinomycetes</taxon>
        <taxon>Mycobacteriales</taxon>
        <taxon>Hoyosellaceae</taxon>
        <taxon>Hoyosella</taxon>
    </lineage>
</organism>
<evidence type="ECO:0000313" key="3">
    <source>
        <dbReference type="EMBL" id="AEF39729.1"/>
    </source>
</evidence>
<evidence type="ECO:0000313" key="4">
    <source>
        <dbReference type="Proteomes" id="UP000009235"/>
    </source>
</evidence>
<dbReference type="EMBL" id="CP002786">
    <property type="protein sequence ID" value="AEF39729.1"/>
    <property type="molecule type" value="Genomic_DNA"/>
</dbReference>
<dbReference type="Pfam" id="PF21537">
    <property type="entry name" value="DUF1980_C"/>
    <property type="match status" value="1"/>
</dbReference>
<feature type="domain" description="DUF1980" evidence="2">
    <location>
        <begin position="144"/>
        <end position="243"/>
    </location>
</feature>